<dbReference type="Gene3D" id="3.40.50.1000">
    <property type="entry name" value="HAD superfamily/HAD-like"/>
    <property type="match status" value="1"/>
</dbReference>
<keyword evidence="1" id="KW-0472">Membrane</keyword>
<dbReference type="SUPFAM" id="SSF56784">
    <property type="entry name" value="HAD-like"/>
    <property type="match status" value="1"/>
</dbReference>
<protein>
    <submittedName>
        <fullName evidence="2">Haloacid dehalogenase-like hydrolase</fullName>
    </submittedName>
</protein>
<keyword evidence="1" id="KW-0812">Transmembrane</keyword>
<keyword evidence="2" id="KW-0378">Hydrolase</keyword>
<comment type="caution">
    <text evidence="2">The sequence shown here is derived from an EMBL/GenBank/DDBJ whole genome shotgun (WGS) entry which is preliminary data.</text>
</comment>
<organism evidence="2 3">
    <name type="scientific">Candidatus Fimimonas merdipullorum</name>
    <dbReference type="NCBI Taxonomy" id="2840822"/>
    <lineage>
        <taxon>Bacteria</taxon>
        <taxon>Pseudomonadati</taxon>
        <taxon>Myxococcota</taxon>
        <taxon>Myxococcia</taxon>
        <taxon>Myxococcales</taxon>
        <taxon>Cystobacterineae</taxon>
        <taxon>Myxococcaceae</taxon>
        <taxon>Myxococcaceae incertae sedis</taxon>
        <taxon>Candidatus Fimimonas</taxon>
    </lineage>
</organism>
<dbReference type="GO" id="GO:0016787">
    <property type="term" value="F:hydrolase activity"/>
    <property type="evidence" value="ECO:0007669"/>
    <property type="project" value="UniProtKB-KW"/>
</dbReference>
<accession>A0A9D1SQU4</accession>
<gene>
    <name evidence="2" type="ORF">IAC72_05310</name>
</gene>
<dbReference type="Gene3D" id="1.20.1440.100">
    <property type="entry name" value="SG protein - dephosphorylation function"/>
    <property type="match status" value="1"/>
</dbReference>
<dbReference type="Proteomes" id="UP000886852">
    <property type="component" value="Unassembled WGS sequence"/>
</dbReference>
<evidence type="ECO:0000256" key="1">
    <source>
        <dbReference type="SAM" id="Phobius"/>
    </source>
</evidence>
<sequence length="190" mass="22101">MNCFDFDQTIFKGNSMRRFFFFCLLRLPYLLLYLPVQIIVALLYAVRILNKDAFLRMAEGFVLFVPCKRRFVQSFWKHNFRRIKEWYLQIRASDDVVISASPQWLVQPACDLLEVTCIATDASPKTYLCGTHCYGAQKIAYFQRTFPQTQPKAFYSDSLSDEPMLRLAEKGYLVSGEQVTLAFEGGRRLA</sequence>
<dbReference type="Pfam" id="PF12710">
    <property type="entry name" value="HAD"/>
    <property type="match status" value="1"/>
</dbReference>
<name>A0A9D1SQU4_9BACT</name>
<reference evidence="2" key="2">
    <citation type="journal article" date="2021" name="PeerJ">
        <title>Extensive microbial diversity within the chicken gut microbiome revealed by metagenomics and culture.</title>
        <authorList>
            <person name="Gilroy R."/>
            <person name="Ravi A."/>
            <person name="Getino M."/>
            <person name="Pursley I."/>
            <person name="Horton D.L."/>
            <person name="Alikhan N.F."/>
            <person name="Baker D."/>
            <person name="Gharbi K."/>
            <person name="Hall N."/>
            <person name="Watson M."/>
            <person name="Adriaenssens E.M."/>
            <person name="Foster-Nyarko E."/>
            <person name="Jarju S."/>
            <person name="Secka A."/>
            <person name="Antonio M."/>
            <person name="Oren A."/>
            <person name="Chaudhuri R.R."/>
            <person name="La Ragione R."/>
            <person name="Hildebrand F."/>
            <person name="Pallen M.J."/>
        </authorList>
    </citation>
    <scope>NUCLEOTIDE SEQUENCE</scope>
    <source>
        <strain evidence="2">ChiHjej12B11-7776</strain>
    </source>
</reference>
<dbReference type="AlphaFoldDB" id="A0A9D1SQU4"/>
<reference evidence="2" key="1">
    <citation type="submission" date="2020-10" db="EMBL/GenBank/DDBJ databases">
        <authorList>
            <person name="Gilroy R."/>
        </authorList>
    </citation>
    <scope>NUCLEOTIDE SEQUENCE</scope>
    <source>
        <strain evidence="2">ChiHjej12B11-7776</strain>
    </source>
</reference>
<dbReference type="EMBL" id="DVOC01000094">
    <property type="protein sequence ID" value="HIU91406.1"/>
    <property type="molecule type" value="Genomic_DNA"/>
</dbReference>
<dbReference type="InterPro" id="IPR036412">
    <property type="entry name" value="HAD-like_sf"/>
</dbReference>
<proteinExistence type="predicted"/>
<feature type="transmembrane region" description="Helical" evidence="1">
    <location>
        <begin position="19"/>
        <end position="46"/>
    </location>
</feature>
<evidence type="ECO:0000313" key="2">
    <source>
        <dbReference type="EMBL" id="HIU91406.1"/>
    </source>
</evidence>
<dbReference type="InterPro" id="IPR023214">
    <property type="entry name" value="HAD_sf"/>
</dbReference>
<keyword evidence="1" id="KW-1133">Transmembrane helix</keyword>
<evidence type="ECO:0000313" key="3">
    <source>
        <dbReference type="Proteomes" id="UP000886852"/>
    </source>
</evidence>